<reference evidence="3" key="1">
    <citation type="submission" date="2015-07" db="EMBL/GenBank/DDBJ databases">
        <title>Whole genome sequence of an Ensifer adhaerens strain isolated from a cave pool in the Wind Cave National Park.</title>
        <authorList>
            <person name="Eng W.W.H."/>
            <person name="Gan H.M."/>
            <person name="Barton H.A."/>
            <person name="Savka M.A."/>
        </authorList>
    </citation>
    <scope>NUCLEOTIDE SEQUENCE [LARGE SCALE GENOMIC DNA]</scope>
    <source>
        <strain evidence="3">SD006</strain>
    </source>
</reference>
<name>A0A0L8BV88_ENSAD</name>
<accession>A0A0L8BV88</accession>
<feature type="compositionally biased region" description="Polar residues" evidence="1">
    <location>
        <begin position="124"/>
        <end position="135"/>
    </location>
</feature>
<dbReference type="PANTHER" id="PTHR30203">
    <property type="entry name" value="OUTER MEMBRANE CATION EFFLUX PROTEIN"/>
    <property type="match status" value="1"/>
</dbReference>
<proteinExistence type="predicted"/>
<dbReference type="EMBL" id="LGAP01000007">
    <property type="protein sequence ID" value="KOF18508.1"/>
    <property type="molecule type" value="Genomic_DNA"/>
</dbReference>
<evidence type="ECO:0008006" key="4">
    <source>
        <dbReference type="Google" id="ProtNLM"/>
    </source>
</evidence>
<evidence type="ECO:0000313" key="3">
    <source>
        <dbReference type="Proteomes" id="UP000037425"/>
    </source>
</evidence>
<dbReference type="PATRIC" id="fig|106592.7.peg.7102"/>
<dbReference type="RefSeq" id="WP_053249471.1">
    <property type="nucleotide sequence ID" value="NZ_LGAP01000007.1"/>
</dbReference>
<dbReference type="Gene3D" id="1.20.1600.10">
    <property type="entry name" value="Outer membrane efflux proteins (OEP)"/>
    <property type="match status" value="1"/>
</dbReference>
<sequence>MRGGSALLRITEKIHGRSSDACKNHAQRSPGFHIKLVSTVLYTSLLAGCVVGPDYERPNLLIPATWSGNAGKIAAQPAELSQWWTRFNDPLLTALVSQAIENNRSVVAAKARVREARASLRQETANLLPTGSGAASPTGLEHPLART</sequence>
<protein>
    <recommendedName>
        <fullName evidence="4">Outer membrane efflux protein</fullName>
    </recommendedName>
</protein>
<organism evidence="2 3">
    <name type="scientific">Ensifer adhaerens</name>
    <name type="common">Sinorhizobium morelense</name>
    <dbReference type="NCBI Taxonomy" id="106592"/>
    <lineage>
        <taxon>Bacteria</taxon>
        <taxon>Pseudomonadati</taxon>
        <taxon>Pseudomonadota</taxon>
        <taxon>Alphaproteobacteria</taxon>
        <taxon>Hyphomicrobiales</taxon>
        <taxon>Rhizobiaceae</taxon>
        <taxon>Sinorhizobium/Ensifer group</taxon>
        <taxon>Ensifer</taxon>
    </lineage>
</organism>
<dbReference type="AlphaFoldDB" id="A0A0L8BV88"/>
<gene>
    <name evidence="2" type="ORF">AC244_14235</name>
</gene>
<comment type="caution">
    <text evidence="2">The sequence shown here is derived from an EMBL/GenBank/DDBJ whole genome shotgun (WGS) entry which is preliminary data.</text>
</comment>
<evidence type="ECO:0000313" key="2">
    <source>
        <dbReference type="EMBL" id="KOF18508.1"/>
    </source>
</evidence>
<dbReference type="InterPro" id="IPR010131">
    <property type="entry name" value="MdtP/NodT-like"/>
</dbReference>
<dbReference type="Proteomes" id="UP000037425">
    <property type="component" value="Unassembled WGS sequence"/>
</dbReference>
<dbReference type="PANTHER" id="PTHR30203:SF25">
    <property type="entry name" value="OUTER MEMBRANE PROTEIN-RELATED"/>
    <property type="match status" value="1"/>
</dbReference>
<evidence type="ECO:0000256" key="1">
    <source>
        <dbReference type="SAM" id="MobiDB-lite"/>
    </source>
</evidence>
<feature type="region of interest" description="Disordered" evidence="1">
    <location>
        <begin position="124"/>
        <end position="147"/>
    </location>
</feature>
<dbReference type="SUPFAM" id="SSF56954">
    <property type="entry name" value="Outer membrane efflux proteins (OEP)"/>
    <property type="match status" value="1"/>
</dbReference>
<dbReference type="OrthoDB" id="7181739at2"/>